<evidence type="ECO:0000313" key="3">
    <source>
        <dbReference type="EnsemblMetazoa" id="ASIC020718-PA"/>
    </source>
</evidence>
<organism evidence="2">
    <name type="scientific">Anopheles sinensis</name>
    <name type="common">Mosquito</name>
    <dbReference type="NCBI Taxonomy" id="74873"/>
    <lineage>
        <taxon>Eukaryota</taxon>
        <taxon>Metazoa</taxon>
        <taxon>Ecdysozoa</taxon>
        <taxon>Arthropoda</taxon>
        <taxon>Hexapoda</taxon>
        <taxon>Insecta</taxon>
        <taxon>Pterygota</taxon>
        <taxon>Neoptera</taxon>
        <taxon>Endopterygota</taxon>
        <taxon>Diptera</taxon>
        <taxon>Nematocera</taxon>
        <taxon>Culicoidea</taxon>
        <taxon>Culicidae</taxon>
        <taxon>Anophelinae</taxon>
        <taxon>Anopheles</taxon>
    </lineage>
</organism>
<dbReference type="EMBL" id="KE525396">
    <property type="protein sequence ID" value="KFB52476.1"/>
    <property type="molecule type" value="Genomic_DNA"/>
</dbReference>
<evidence type="ECO:0000313" key="2">
    <source>
        <dbReference type="EMBL" id="KFB52476.1"/>
    </source>
</evidence>
<dbReference type="EMBL" id="ATLV01025630">
    <property type="status" value="NOT_ANNOTATED_CDS"/>
    <property type="molecule type" value="Genomic_DNA"/>
</dbReference>
<dbReference type="AlphaFoldDB" id="A0A084WQI2"/>
<reference evidence="3" key="2">
    <citation type="submission" date="2020-05" db="UniProtKB">
        <authorList>
            <consortium name="EnsemblMetazoa"/>
        </authorList>
    </citation>
    <scope>IDENTIFICATION</scope>
</reference>
<evidence type="ECO:0000313" key="4">
    <source>
        <dbReference type="Proteomes" id="UP000030765"/>
    </source>
</evidence>
<dbReference type="EnsemblMetazoa" id="ASIC020718-RA">
    <property type="protein sequence ID" value="ASIC020718-PA"/>
    <property type="gene ID" value="ASIC020718"/>
</dbReference>
<name>A0A084WQI2_ANOSI</name>
<sequence>MNNSGNNNTKSGCKDQPPSVPSVLGQSFSPGAPGEEENAGVSVLGNKTSASNPGSPAGEENLILLIHMIWSVFAWDFEFEGLFAIGAHV</sequence>
<dbReference type="Proteomes" id="UP000030765">
    <property type="component" value="Unassembled WGS sequence"/>
</dbReference>
<proteinExistence type="predicted"/>
<evidence type="ECO:0000256" key="1">
    <source>
        <dbReference type="SAM" id="MobiDB-lite"/>
    </source>
</evidence>
<feature type="compositionally biased region" description="Polar residues" evidence="1">
    <location>
        <begin position="45"/>
        <end position="54"/>
    </location>
</feature>
<feature type="compositionally biased region" description="Polar residues" evidence="1">
    <location>
        <begin position="1"/>
        <end position="11"/>
    </location>
</feature>
<gene>
    <name evidence="2" type="ORF">ZHAS_00020718</name>
</gene>
<reference evidence="2 4" key="1">
    <citation type="journal article" date="2014" name="BMC Genomics">
        <title>Genome sequence of Anopheles sinensis provides insight into genetics basis of mosquito competence for malaria parasites.</title>
        <authorList>
            <person name="Zhou D."/>
            <person name="Zhang D."/>
            <person name="Ding G."/>
            <person name="Shi L."/>
            <person name="Hou Q."/>
            <person name="Ye Y."/>
            <person name="Xu Y."/>
            <person name="Zhou H."/>
            <person name="Xiong C."/>
            <person name="Li S."/>
            <person name="Yu J."/>
            <person name="Hong S."/>
            <person name="Yu X."/>
            <person name="Zou P."/>
            <person name="Chen C."/>
            <person name="Chang X."/>
            <person name="Wang W."/>
            <person name="Lv Y."/>
            <person name="Sun Y."/>
            <person name="Ma L."/>
            <person name="Shen B."/>
            <person name="Zhu C."/>
        </authorList>
    </citation>
    <scope>NUCLEOTIDE SEQUENCE [LARGE SCALE GENOMIC DNA]</scope>
</reference>
<accession>A0A084WQI2</accession>
<keyword evidence="4" id="KW-1185">Reference proteome</keyword>
<protein>
    <submittedName>
        <fullName evidence="2 3">Myosin d</fullName>
    </submittedName>
</protein>
<feature type="region of interest" description="Disordered" evidence="1">
    <location>
        <begin position="1"/>
        <end position="56"/>
    </location>
</feature>
<dbReference type="VEuPathDB" id="VectorBase:ASIC020718"/>